<dbReference type="EMBL" id="LT608136">
    <property type="protein sequence ID" value="SCL76944.1"/>
    <property type="molecule type" value="Genomic_DNA"/>
</dbReference>
<accession>A0A1R3T1W6</accession>
<protein>
    <submittedName>
        <fullName evidence="3">Protein V32</fullName>
    </submittedName>
</protein>
<dbReference type="Proteomes" id="UP000280017">
    <property type="component" value="Segment"/>
</dbReference>
<feature type="region of interest" description="Disordered" evidence="1">
    <location>
        <begin position="1"/>
        <end position="21"/>
    </location>
</feature>
<feature type="compositionally biased region" description="Basic and acidic residues" evidence="1">
    <location>
        <begin position="1"/>
        <end position="11"/>
    </location>
</feature>
<feature type="domain" description="ORF32/34" evidence="2">
    <location>
        <begin position="64"/>
        <end position="127"/>
    </location>
</feature>
<dbReference type="Pfam" id="PF25717">
    <property type="entry name" value="Herpes_ORF32"/>
    <property type="match status" value="1"/>
</dbReference>
<gene>
    <name evidence="3" type="primary">V32</name>
</gene>
<sequence length="132" mass="14859">MSADFLDKANHGDVLSRSNNNMGEYFGSTKENAFELPDVCPQEAAKMKCKQESKQDSVEDGKCGEPDCRACSIRPFRPAGENMDPNPHLSVAMDIYCGSWIYIKRIFPEDVDRAKMLPTCLIVPDLEPDFYD</sequence>
<evidence type="ECO:0000313" key="3">
    <source>
        <dbReference type="EMBL" id="SCL76944.1"/>
    </source>
</evidence>
<dbReference type="InterPro" id="IPR057865">
    <property type="entry name" value="ORF32/34"/>
</dbReference>
<name>A0A1R3T1W6_9ALPH</name>
<organism evidence="3">
    <name type="scientific">Spheniscid alphaherpesvirus 1</name>
    <dbReference type="NCBI Taxonomy" id="2560777"/>
    <lineage>
        <taxon>Viruses</taxon>
        <taxon>Duplodnaviria</taxon>
        <taxon>Heunggongvirae</taxon>
        <taxon>Peploviricota</taxon>
        <taxon>Herviviricetes</taxon>
        <taxon>Herpesvirales</taxon>
        <taxon>Orthoherpesviridae</taxon>
        <taxon>Alphaherpesvirinae</taxon>
        <taxon>Mardivirus</taxon>
        <taxon>Mardivirus spheniscidalpha1</taxon>
    </lineage>
</organism>
<evidence type="ECO:0000256" key="1">
    <source>
        <dbReference type="SAM" id="MobiDB-lite"/>
    </source>
</evidence>
<reference evidence="3" key="1">
    <citation type="submission" date="2016-08" db="EMBL/GenBank/DDBJ databases">
        <authorList>
            <person name="Seilhamer J.J."/>
        </authorList>
    </citation>
    <scope>NUCLEOTIDE SEQUENCE</scope>
    <source>
        <strain evidence="3">Lib01003</strain>
    </source>
</reference>
<evidence type="ECO:0000259" key="2">
    <source>
        <dbReference type="Pfam" id="PF25717"/>
    </source>
</evidence>
<proteinExistence type="predicted"/>